<dbReference type="Proteomes" id="UP000578531">
    <property type="component" value="Unassembled WGS sequence"/>
</dbReference>
<dbReference type="RefSeq" id="XP_037168068.1">
    <property type="nucleotide sequence ID" value="XM_037305203.1"/>
</dbReference>
<feature type="compositionally biased region" description="Acidic residues" evidence="1">
    <location>
        <begin position="160"/>
        <end position="169"/>
    </location>
</feature>
<organism evidence="2 3">
    <name type="scientific">Letharia columbiana</name>
    <dbReference type="NCBI Taxonomy" id="112416"/>
    <lineage>
        <taxon>Eukaryota</taxon>
        <taxon>Fungi</taxon>
        <taxon>Dikarya</taxon>
        <taxon>Ascomycota</taxon>
        <taxon>Pezizomycotina</taxon>
        <taxon>Lecanoromycetes</taxon>
        <taxon>OSLEUM clade</taxon>
        <taxon>Lecanoromycetidae</taxon>
        <taxon>Lecanorales</taxon>
        <taxon>Lecanorineae</taxon>
        <taxon>Parmeliaceae</taxon>
        <taxon>Letharia</taxon>
    </lineage>
</organism>
<comment type="caution">
    <text evidence="2">The sequence shown here is derived from an EMBL/GenBank/DDBJ whole genome shotgun (WGS) entry which is preliminary data.</text>
</comment>
<sequence>MPHGTSAWCVLTVHPTEDAETGACDPDRNVWYRAGSVKNPLLVCSEGAGVRERNVSRLTGAKKHNRRNPSRRRVIIQSNDYAPASLEPEPKKASPRKPGKPDVHAKPLRLKRKTLEPESDEEKADDGTGVSGAVESKKAKTGTEGMKGRLVRAPVKLSEGSEDEEEEHECNELQNATTKRLVPHLNKEDKLVKRKKVEIEEIETKAGDFREDPDAML</sequence>
<evidence type="ECO:0000256" key="1">
    <source>
        <dbReference type="SAM" id="MobiDB-lite"/>
    </source>
</evidence>
<protein>
    <submittedName>
        <fullName evidence="2">Uncharacterized protein</fullName>
    </submittedName>
</protein>
<reference evidence="2 3" key="1">
    <citation type="journal article" date="2020" name="Genomics">
        <title>Complete, high-quality genomes from long-read metagenomic sequencing of two wolf lichen thalli reveals enigmatic genome architecture.</title>
        <authorList>
            <person name="McKenzie S.K."/>
            <person name="Walston R.F."/>
            <person name="Allen J.L."/>
        </authorList>
    </citation>
    <scope>NUCLEOTIDE SEQUENCE [LARGE SCALE GENOMIC DNA]</scope>
    <source>
        <strain evidence="2">WasteWater2</strain>
    </source>
</reference>
<feature type="compositionally biased region" description="Basic residues" evidence="1">
    <location>
        <begin position="60"/>
        <end position="74"/>
    </location>
</feature>
<name>A0A8H6L7R3_9LECA</name>
<dbReference type="AlphaFoldDB" id="A0A8H6L7R3"/>
<feature type="region of interest" description="Disordered" evidence="1">
    <location>
        <begin position="60"/>
        <end position="177"/>
    </location>
</feature>
<keyword evidence="3" id="KW-1185">Reference proteome</keyword>
<dbReference type="EMBL" id="JACCJC010000008">
    <property type="protein sequence ID" value="KAF6238769.1"/>
    <property type="molecule type" value="Genomic_DNA"/>
</dbReference>
<evidence type="ECO:0000313" key="3">
    <source>
        <dbReference type="Proteomes" id="UP000578531"/>
    </source>
</evidence>
<proteinExistence type="predicted"/>
<accession>A0A8H6L7R3</accession>
<evidence type="ECO:0000313" key="2">
    <source>
        <dbReference type="EMBL" id="KAF6238769.1"/>
    </source>
</evidence>
<gene>
    <name evidence="2" type="ORF">HO173_003276</name>
</gene>
<dbReference type="GeneID" id="59284944"/>